<dbReference type="GO" id="GO:0016787">
    <property type="term" value="F:hydrolase activity"/>
    <property type="evidence" value="ECO:0007669"/>
    <property type="project" value="UniProtKB-KW"/>
</dbReference>
<keyword evidence="1 3" id="KW-0378">Hydrolase</keyword>
<reference evidence="3 4" key="1">
    <citation type="submission" date="2018-08" db="EMBL/GenBank/DDBJ databases">
        <title>Chitinophaga sp. K20C18050901, a novel bacterium isolated from forest soil.</title>
        <authorList>
            <person name="Wang C."/>
        </authorList>
    </citation>
    <scope>NUCLEOTIDE SEQUENCE [LARGE SCALE GENOMIC DNA]</scope>
    <source>
        <strain evidence="3 4">K20C18050901</strain>
    </source>
</reference>
<dbReference type="Pfam" id="PF00561">
    <property type="entry name" value="Abhydrolase_1"/>
    <property type="match status" value="1"/>
</dbReference>
<dbReference type="OrthoDB" id="9773293at2"/>
<comment type="caution">
    <text evidence="3">The sequence shown here is derived from an EMBL/GenBank/DDBJ whole genome shotgun (WGS) entry which is preliminary data.</text>
</comment>
<gene>
    <name evidence="3" type="ORF">DXN04_32210</name>
</gene>
<dbReference type="InterPro" id="IPR000073">
    <property type="entry name" value="AB_hydrolase_1"/>
</dbReference>
<evidence type="ECO:0000313" key="4">
    <source>
        <dbReference type="Proteomes" id="UP000261174"/>
    </source>
</evidence>
<evidence type="ECO:0000259" key="2">
    <source>
        <dbReference type="Pfam" id="PF00561"/>
    </source>
</evidence>
<proteinExistence type="predicted"/>
<dbReference type="PRINTS" id="PR00111">
    <property type="entry name" value="ABHYDROLASE"/>
</dbReference>
<name>A0A3E1NS58_9BACT</name>
<evidence type="ECO:0000256" key="1">
    <source>
        <dbReference type="ARBA" id="ARBA00022801"/>
    </source>
</evidence>
<dbReference type="PANTHER" id="PTHR43329">
    <property type="entry name" value="EPOXIDE HYDROLASE"/>
    <property type="match status" value="1"/>
</dbReference>
<protein>
    <submittedName>
        <fullName evidence="3">Alpha/beta hydrolase</fullName>
    </submittedName>
</protein>
<sequence length="290" mass="32733">MDLVENLPGFTSNYIHTNGIRLHYIAGGQGEPFILIPGWPETWWAYHKVMPLLSSQYRVIAVDIRGMGNSEKPSGGYDKKNMAKDLYGLVQNLNLGKVKICGHDIGAHVAFSFAANYPELTEKLIMLDTPHPDESMYQLPMLPIPGLDYTYPWWLAFNQVKALPEVLLGGRMHLVIDWIFKSLLKNPDSVSEFDRTVYSQAYDSADGIRASNAWYQSFTQDIQDMKLYEQIHLPVLGIAGAGSYEMLKAALTKSAKHVSMEKVDDSGHFILAEKPVEVAEMMMRFLEREA</sequence>
<dbReference type="InterPro" id="IPR000639">
    <property type="entry name" value="Epox_hydrolase-like"/>
</dbReference>
<dbReference type="Gene3D" id="3.40.50.1820">
    <property type="entry name" value="alpha/beta hydrolase"/>
    <property type="match status" value="1"/>
</dbReference>
<feature type="domain" description="AB hydrolase-1" evidence="2">
    <location>
        <begin position="32"/>
        <end position="275"/>
    </location>
</feature>
<dbReference type="RefSeq" id="WP_116857538.1">
    <property type="nucleotide sequence ID" value="NZ_QTJV01000019.1"/>
</dbReference>
<dbReference type="Proteomes" id="UP000261174">
    <property type="component" value="Unassembled WGS sequence"/>
</dbReference>
<dbReference type="EMBL" id="QTJV01000019">
    <property type="protein sequence ID" value="RFM30779.1"/>
    <property type="molecule type" value="Genomic_DNA"/>
</dbReference>
<organism evidence="3 4">
    <name type="scientific">Chitinophaga silvisoli</name>
    <dbReference type="NCBI Taxonomy" id="2291814"/>
    <lineage>
        <taxon>Bacteria</taxon>
        <taxon>Pseudomonadati</taxon>
        <taxon>Bacteroidota</taxon>
        <taxon>Chitinophagia</taxon>
        <taxon>Chitinophagales</taxon>
        <taxon>Chitinophagaceae</taxon>
        <taxon>Chitinophaga</taxon>
    </lineage>
</organism>
<dbReference type="SUPFAM" id="SSF53474">
    <property type="entry name" value="alpha/beta-Hydrolases"/>
    <property type="match status" value="1"/>
</dbReference>
<accession>A0A3E1NS58</accession>
<dbReference type="InterPro" id="IPR029058">
    <property type="entry name" value="AB_hydrolase_fold"/>
</dbReference>
<keyword evidence="4" id="KW-1185">Reference proteome</keyword>
<dbReference type="PRINTS" id="PR00412">
    <property type="entry name" value="EPOXHYDRLASE"/>
</dbReference>
<evidence type="ECO:0000313" key="3">
    <source>
        <dbReference type="EMBL" id="RFM30779.1"/>
    </source>
</evidence>
<dbReference type="AlphaFoldDB" id="A0A3E1NS58"/>